<accession>A0A914HPC8</accession>
<proteinExistence type="predicted"/>
<dbReference type="AlphaFoldDB" id="A0A914HPC8"/>
<sequence>MPTHFGQLLSGSRRKLFADLYSAQREELIVFWWFRILAVSGSHSVIENPCPPLSSLDDDLTVNIGDRQVTVSALRLMSVSPMQRTINLDWLGINMEQFMEFLEAVSICATPSDLSTILVN</sequence>
<protein>
    <submittedName>
        <fullName evidence="2">Uncharacterized protein</fullName>
    </submittedName>
</protein>
<dbReference type="Proteomes" id="UP000887572">
    <property type="component" value="Unplaced"/>
</dbReference>
<dbReference type="WBParaSite" id="Gr19_v10_g299.t1">
    <property type="protein sequence ID" value="Gr19_v10_g299.t1"/>
    <property type="gene ID" value="Gr19_v10_g299"/>
</dbReference>
<evidence type="ECO:0000313" key="2">
    <source>
        <dbReference type="WBParaSite" id="Gr19_v10_g299.t1"/>
    </source>
</evidence>
<organism evidence="1 2">
    <name type="scientific">Globodera rostochiensis</name>
    <name type="common">Golden nematode worm</name>
    <name type="synonym">Heterodera rostochiensis</name>
    <dbReference type="NCBI Taxonomy" id="31243"/>
    <lineage>
        <taxon>Eukaryota</taxon>
        <taxon>Metazoa</taxon>
        <taxon>Ecdysozoa</taxon>
        <taxon>Nematoda</taxon>
        <taxon>Chromadorea</taxon>
        <taxon>Rhabditida</taxon>
        <taxon>Tylenchina</taxon>
        <taxon>Tylenchomorpha</taxon>
        <taxon>Tylenchoidea</taxon>
        <taxon>Heteroderidae</taxon>
        <taxon>Heteroderinae</taxon>
        <taxon>Globodera</taxon>
    </lineage>
</organism>
<name>A0A914HPC8_GLORO</name>
<evidence type="ECO:0000313" key="1">
    <source>
        <dbReference type="Proteomes" id="UP000887572"/>
    </source>
</evidence>
<keyword evidence="1" id="KW-1185">Reference proteome</keyword>
<reference evidence="2" key="1">
    <citation type="submission" date="2022-11" db="UniProtKB">
        <authorList>
            <consortium name="WormBaseParasite"/>
        </authorList>
    </citation>
    <scope>IDENTIFICATION</scope>
</reference>